<dbReference type="Proteomes" id="UP000005408">
    <property type="component" value="Unassembled WGS sequence"/>
</dbReference>
<organism evidence="2 3">
    <name type="scientific">Magallana gigas</name>
    <name type="common">Pacific oyster</name>
    <name type="synonym">Crassostrea gigas</name>
    <dbReference type="NCBI Taxonomy" id="29159"/>
    <lineage>
        <taxon>Eukaryota</taxon>
        <taxon>Metazoa</taxon>
        <taxon>Spiralia</taxon>
        <taxon>Lophotrochozoa</taxon>
        <taxon>Mollusca</taxon>
        <taxon>Bivalvia</taxon>
        <taxon>Autobranchia</taxon>
        <taxon>Pteriomorphia</taxon>
        <taxon>Ostreida</taxon>
        <taxon>Ostreoidea</taxon>
        <taxon>Ostreidae</taxon>
        <taxon>Magallana</taxon>
    </lineage>
</organism>
<evidence type="ECO:0000313" key="2">
    <source>
        <dbReference type="EnsemblMetazoa" id="G28681.14:cds"/>
    </source>
</evidence>
<dbReference type="EnsemblMetazoa" id="G28681.14">
    <property type="protein sequence ID" value="G28681.14:cds"/>
    <property type="gene ID" value="G28681"/>
</dbReference>
<proteinExistence type="predicted"/>
<evidence type="ECO:0000313" key="3">
    <source>
        <dbReference type="Proteomes" id="UP000005408"/>
    </source>
</evidence>
<sequence>MRPMTDLEPVTEVRDMEESSVDAATNLKEQAERDEKEAGENRIEKRPRAHTLCLCLNRDGSTASVLEDQRSMTDRGQVELCRQCSVLTPDRELVLKVRWLLVTSVSSAEKKE</sequence>
<feature type="compositionally biased region" description="Basic and acidic residues" evidence="1">
    <location>
        <begin position="29"/>
        <end position="44"/>
    </location>
</feature>
<evidence type="ECO:0000256" key="1">
    <source>
        <dbReference type="SAM" id="MobiDB-lite"/>
    </source>
</evidence>
<reference evidence="2" key="1">
    <citation type="submission" date="2022-08" db="UniProtKB">
        <authorList>
            <consortium name="EnsemblMetazoa"/>
        </authorList>
    </citation>
    <scope>IDENTIFICATION</scope>
    <source>
        <strain evidence="2">05x7-T-G4-1.051#20</strain>
    </source>
</reference>
<keyword evidence="3" id="KW-1185">Reference proteome</keyword>
<feature type="region of interest" description="Disordered" evidence="1">
    <location>
        <begin position="1"/>
        <end position="44"/>
    </location>
</feature>
<name>A0A8W8LM93_MAGGI</name>
<protein>
    <submittedName>
        <fullName evidence="2">Uncharacterized protein</fullName>
    </submittedName>
</protein>
<dbReference type="AlphaFoldDB" id="A0A8W8LM93"/>
<accession>A0A8W8LM93</accession>